<accession>A0A699UHS8</accession>
<feature type="non-terminal residue" evidence="1">
    <location>
        <position position="102"/>
    </location>
</feature>
<organism evidence="1">
    <name type="scientific">Tanacetum cinerariifolium</name>
    <name type="common">Dalmatian daisy</name>
    <name type="synonym">Chrysanthemum cinerariifolium</name>
    <dbReference type="NCBI Taxonomy" id="118510"/>
    <lineage>
        <taxon>Eukaryota</taxon>
        <taxon>Viridiplantae</taxon>
        <taxon>Streptophyta</taxon>
        <taxon>Embryophyta</taxon>
        <taxon>Tracheophyta</taxon>
        <taxon>Spermatophyta</taxon>
        <taxon>Magnoliopsida</taxon>
        <taxon>eudicotyledons</taxon>
        <taxon>Gunneridae</taxon>
        <taxon>Pentapetalae</taxon>
        <taxon>asterids</taxon>
        <taxon>campanulids</taxon>
        <taxon>Asterales</taxon>
        <taxon>Asteraceae</taxon>
        <taxon>Asteroideae</taxon>
        <taxon>Anthemideae</taxon>
        <taxon>Anthemidinae</taxon>
        <taxon>Tanacetum</taxon>
    </lineage>
</organism>
<gene>
    <name evidence="1" type="ORF">Tci_894631</name>
</gene>
<protein>
    <submittedName>
        <fullName evidence="1">Uncharacterized protein</fullName>
    </submittedName>
</protein>
<dbReference type="EMBL" id="BKCJ011338967">
    <property type="protein sequence ID" value="GFD22662.1"/>
    <property type="molecule type" value="Genomic_DNA"/>
</dbReference>
<comment type="caution">
    <text evidence="1">The sequence shown here is derived from an EMBL/GenBank/DDBJ whole genome shotgun (WGS) entry which is preliminary data.</text>
</comment>
<evidence type="ECO:0000313" key="1">
    <source>
        <dbReference type="EMBL" id="GFD22662.1"/>
    </source>
</evidence>
<sequence>MRGRPMIRCASVRSISVGISTQRYVECPDGQATFQALADAVEIAELDAHALTAYSKVPIFQGPEGEEALASKLVEVGYSRMASALPEDPSVVLWSVRRGFNT</sequence>
<proteinExistence type="predicted"/>
<reference evidence="1" key="1">
    <citation type="journal article" date="2019" name="Sci. Rep.">
        <title>Draft genome of Tanacetum cinerariifolium, the natural source of mosquito coil.</title>
        <authorList>
            <person name="Yamashiro T."/>
            <person name="Shiraishi A."/>
            <person name="Satake H."/>
            <person name="Nakayama K."/>
        </authorList>
    </citation>
    <scope>NUCLEOTIDE SEQUENCE</scope>
</reference>
<name>A0A699UHS8_TANCI</name>
<dbReference type="AlphaFoldDB" id="A0A699UHS8"/>